<evidence type="ECO:0000259" key="1">
    <source>
        <dbReference type="Pfam" id="PF03551"/>
    </source>
</evidence>
<dbReference type="EMBL" id="RBAL01000002">
    <property type="protein sequence ID" value="RKN45838.1"/>
    <property type="molecule type" value="Genomic_DNA"/>
</dbReference>
<dbReference type="Proteomes" id="UP000272474">
    <property type="component" value="Unassembled WGS sequence"/>
</dbReference>
<gene>
    <name evidence="2" type="ORF">D7294_05180</name>
</gene>
<accession>A0A3A9ZC41</accession>
<dbReference type="Pfam" id="PF03551">
    <property type="entry name" value="PadR"/>
    <property type="match status" value="1"/>
</dbReference>
<dbReference type="PANTHER" id="PTHR43252:SF7">
    <property type="entry name" value="TRANSCRIPTIONAL REGULATOR YQJI"/>
    <property type="match status" value="1"/>
</dbReference>
<comment type="caution">
    <text evidence="2">The sequence shown here is derived from an EMBL/GenBank/DDBJ whole genome shotgun (WGS) entry which is preliminary data.</text>
</comment>
<dbReference type="InterPro" id="IPR036390">
    <property type="entry name" value="WH_DNA-bd_sf"/>
</dbReference>
<name>A0A3A9ZC41_9ACTN</name>
<protein>
    <submittedName>
        <fullName evidence="2">PadR family transcriptional regulator</fullName>
    </submittedName>
</protein>
<dbReference type="PANTHER" id="PTHR43252">
    <property type="entry name" value="TRANSCRIPTIONAL REGULATOR YQJI"/>
    <property type="match status" value="1"/>
</dbReference>
<feature type="domain" description="Transcription regulator PadR N-terminal" evidence="1">
    <location>
        <begin position="1"/>
        <end position="68"/>
    </location>
</feature>
<dbReference type="OrthoDB" id="8443918at2"/>
<proteinExistence type="predicted"/>
<dbReference type="SUPFAM" id="SSF46785">
    <property type="entry name" value="Winged helix' DNA-binding domain"/>
    <property type="match status" value="1"/>
</dbReference>
<sequence>MHPYELYSLLKERREDSIVKVNPGSLYRTVERLAADGLAEPVGTERSGNRPERTTYAITEAGREALQEAVSTMLGAPVNEYPQFPVALSEAHNLPLAQVLRHLACRAEQLAAQIETKDELLAAVRSRDVPEAYWFAVDYLRTVQAAELDWIRTLITRLESKEIPWPSETTNP</sequence>
<dbReference type="AlphaFoldDB" id="A0A3A9ZC41"/>
<evidence type="ECO:0000313" key="3">
    <source>
        <dbReference type="Proteomes" id="UP000272474"/>
    </source>
</evidence>
<dbReference type="InterPro" id="IPR005149">
    <property type="entry name" value="Tscrpt_reg_PadR_N"/>
</dbReference>
<keyword evidence="3" id="KW-1185">Reference proteome</keyword>
<evidence type="ECO:0000313" key="2">
    <source>
        <dbReference type="EMBL" id="RKN45838.1"/>
    </source>
</evidence>
<organism evidence="2 3">
    <name type="scientific">Streptomyces hoynatensis</name>
    <dbReference type="NCBI Taxonomy" id="1141874"/>
    <lineage>
        <taxon>Bacteria</taxon>
        <taxon>Bacillati</taxon>
        <taxon>Actinomycetota</taxon>
        <taxon>Actinomycetes</taxon>
        <taxon>Kitasatosporales</taxon>
        <taxon>Streptomycetaceae</taxon>
        <taxon>Streptomyces</taxon>
    </lineage>
</organism>
<dbReference type="InterPro" id="IPR036388">
    <property type="entry name" value="WH-like_DNA-bd_sf"/>
</dbReference>
<reference evidence="2 3" key="1">
    <citation type="journal article" date="2014" name="Int. J. Syst. Evol. Microbiol.">
        <title>Streptomyces hoynatensis sp. nov., isolated from deep marine sediment.</title>
        <authorList>
            <person name="Veyisoglu A."/>
            <person name="Sahin N."/>
        </authorList>
    </citation>
    <scope>NUCLEOTIDE SEQUENCE [LARGE SCALE GENOMIC DNA]</scope>
    <source>
        <strain evidence="2 3">KCTC 29097</strain>
    </source>
</reference>
<dbReference type="Gene3D" id="1.10.10.10">
    <property type="entry name" value="Winged helix-like DNA-binding domain superfamily/Winged helix DNA-binding domain"/>
    <property type="match status" value="1"/>
</dbReference>